<evidence type="ECO:0000313" key="1">
    <source>
        <dbReference type="EMBL" id="KAF9028094.1"/>
    </source>
</evidence>
<protein>
    <submittedName>
        <fullName evidence="1">Uncharacterized protein</fullName>
    </submittedName>
</protein>
<sequence>FSYDCNCQYNINLCHRFQEFFPDYFPLIEHIRCSIPAMHIEDHRRRCGCEYHPAYCPNYGHFHGETAEQPWVEINQLGASVLQMNSGHCMDYLSFHYSYWNWTKNSRI</sequence>
<accession>A0A9P5P514</accession>
<name>A0A9P5P514_9AGAR</name>
<reference evidence="1" key="1">
    <citation type="submission" date="2020-11" db="EMBL/GenBank/DDBJ databases">
        <authorList>
            <consortium name="DOE Joint Genome Institute"/>
            <person name="Ahrendt S."/>
            <person name="Riley R."/>
            <person name="Andreopoulos W."/>
            <person name="Labutti K."/>
            <person name="Pangilinan J."/>
            <person name="Ruiz-Duenas F.J."/>
            <person name="Barrasa J.M."/>
            <person name="Sanchez-Garcia M."/>
            <person name="Camarero S."/>
            <person name="Miyauchi S."/>
            <person name="Serrano A."/>
            <person name="Linde D."/>
            <person name="Babiker R."/>
            <person name="Drula E."/>
            <person name="Ayuso-Fernandez I."/>
            <person name="Pacheco R."/>
            <person name="Padilla G."/>
            <person name="Ferreira P."/>
            <person name="Barriuso J."/>
            <person name="Kellner H."/>
            <person name="Castanera R."/>
            <person name="Alfaro M."/>
            <person name="Ramirez L."/>
            <person name="Pisabarro A.G."/>
            <person name="Kuo A."/>
            <person name="Tritt A."/>
            <person name="Lipzen A."/>
            <person name="He G."/>
            <person name="Yan M."/>
            <person name="Ng V."/>
            <person name="Cullen D."/>
            <person name="Martin F."/>
            <person name="Rosso M.-N."/>
            <person name="Henrissat B."/>
            <person name="Hibbett D."/>
            <person name="Martinez A.T."/>
            <person name="Grigoriev I.V."/>
        </authorList>
    </citation>
    <scope>NUCLEOTIDE SEQUENCE</scope>
    <source>
        <strain evidence="1">AH 40177</strain>
    </source>
</reference>
<feature type="non-terminal residue" evidence="1">
    <location>
        <position position="1"/>
    </location>
</feature>
<dbReference type="Proteomes" id="UP000772434">
    <property type="component" value="Unassembled WGS sequence"/>
</dbReference>
<dbReference type="Pfam" id="PF18758">
    <property type="entry name" value="KDZ"/>
    <property type="match status" value="1"/>
</dbReference>
<gene>
    <name evidence="1" type="ORF">BDP27DRAFT_1167014</name>
</gene>
<feature type="non-terminal residue" evidence="1">
    <location>
        <position position="108"/>
    </location>
</feature>
<dbReference type="OrthoDB" id="3257768at2759"/>
<dbReference type="EMBL" id="JADNRY010000745">
    <property type="protein sequence ID" value="KAF9028094.1"/>
    <property type="molecule type" value="Genomic_DNA"/>
</dbReference>
<evidence type="ECO:0000313" key="2">
    <source>
        <dbReference type="Proteomes" id="UP000772434"/>
    </source>
</evidence>
<organism evidence="1 2">
    <name type="scientific">Rhodocollybia butyracea</name>
    <dbReference type="NCBI Taxonomy" id="206335"/>
    <lineage>
        <taxon>Eukaryota</taxon>
        <taxon>Fungi</taxon>
        <taxon>Dikarya</taxon>
        <taxon>Basidiomycota</taxon>
        <taxon>Agaricomycotina</taxon>
        <taxon>Agaricomycetes</taxon>
        <taxon>Agaricomycetidae</taxon>
        <taxon>Agaricales</taxon>
        <taxon>Marasmiineae</taxon>
        <taxon>Omphalotaceae</taxon>
        <taxon>Rhodocollybia</taxon>
    </lineage>
</organism>
<dbReference type="InterPro" id="IPR040521">
    <property type="entry name" value="KDZ"/>
</dbReference>
<proteinExistence type="predicted"/>
<comment type="caution">
    <text evidence="1">The sequence shown here is derived from an EMBL/GenBank/DDBJ whole genome shotgun (WGS) entry which is preliminary data.</text>
</comment>
<keyword evidence="2" id="KW-1185">Reference proteome</keyword>
<dbReference type="AlphaFoldDB" id="A0A9P5P514"/>